<sequence length="352" mass="40925">MVTYFEASLESVSVHHVGNQSQNEFYALSNEPLTFKNEVIPQLLKQYFLKPFEKATEVYHLTHTSGDLSLNEVHHFITQAFEDKDKFHEMSEQVAKHLYNVSNHPSIKPGELYVAYFSQVQIEGNLLDAMGIFKSENKEIYLKVYPDQGGFGIDYEENAININKLDKGVLIFNIEKENGYKVVVVDHTSRGHDAAAYWKDDFLQLKIRNDSFNQTNNALGIYKNFVTQKLDDEFELSKADKIDLLNKSMKYFKEKDTFDMDEFAGEVIGNPQAIESFKNYKSQYEQEFESPIADVFEISSNAVKKQQRVYKSVLKLDRNFHIYIHGDKELIEKGFDEGKSMNYYKVYFKEEA</sequence>
<dbReference type="InterPro" id="IPR007358">
    <property type="entry name" value="Nucleoid_associated_NdpA"/>
</dbReference>
<organism evidence="1 2">
    <name type="scientific">Mucilaginibacter ginsenosidivorans</name>
    <dbReference type="NCBI Taxonomy" id="398053"/>
    <lineage>
        <taxon>Bacteria</taxon>
        <taxon>Pseudomonadati</taxon>
        <taxon>Bacteroidota</taxon>
        <taxon>Sphingobacteriia</taxon>
        <taxon>Sphingobacteriales</taxon>
        <taxon>Sphingobacteriaceae</taxon>
        <taxon>Mucilaginibacter</taxon>
    </lineage>
</organism>
<dbReference type="AlphaFoldDB" id="A0A5B8UYR9"/>
<evidence type="ECO:0000313" key="2">
    <source>
        <dbReference type="Proteomes" id="UP000321479"/>
    </source>
</evidence>
<dbReference type="RefSeq" id="WP_147032671.1">
    <property type="nucleotide sequence ID" value="NZ_CP042436.1"/>
</dbReference>
<name>A0A5B8UYR9_9SPHI</name>
<dbReference type="GO" id="GO:0009295">
    <property type="term" value="C:nucleoid"/>
    <property type="evidence" value="ECO:0007669"/>
    <property type="project" value="InterPro"/>
</dbReference>
<protein>
    <submittedName>
        <fullName evidence="1">Nucleoid-associated protein</fullName>
    </submittedName>
</protein>
<dbReference type="OrthoDB" id="9153118at2"/>
<accession>A0A5B8UYR9</accession>
<dbReference type="KEGG" id="mgin:FRZ54_16445"/>
<dbReference type="Proteomes" id="UP000321479">
    <property type="component" value="Chromosome"/>
</dbReference>
<dbReference type="Pfam" id="PF04245">
    <property type="entry name" value="NA37"/>
    <property type="match status" value="1"/>
</dbReference>
<keyword evidence="2" id="KW-1185">Reference proteome</keyword>
<dbReference type="EMBL" id="CP042436">
    <property type="protein sequence ID" value="QEC64098.1"/>
    <property type="molecule type" value="Genomic_DNA"/>
</dbReference>
<proteinExistence type="predicted"/>
<reference evidence="1 2" key="1">
    <citation type="journal article" date="2017" name="Curr. Microbiol.">
        <title>Mucilaginibacter ginsenosidivorans sp. nov., Isolated from Soil of Ginseng Field.</title>
        <authorList>
            <person name="Kim M.M."/>
            <person name="Siddiqi M.Z."/>
            <person name="Im W.T."/>
        </authorList>
    </citation>
    <scope>NUCLEOTIDE SEQUENCE [LARGE SCALE GENOMIC DNA]</scope>
    <source>
        <strain evidence="1 2">Gsoil 3017</strain>
    </source>
</reference>
<evidence type="ECO:0000313" key="1">
    <source>
        <dbReference type="EMBL" id="QEC64098.1"/>
    </source>
</evidence>
<gene>
    <name evidence="1" type="ORF">FRZ54_16445</name>
</gene>